<dbReference type="InterPro" id="IPR041614">
    <property type="entry name" value="DprA_WH"/>
</dbReference>
<dbReference type="InterPro" id="IPR003488">
    <property type="entry name" value="DprA"/>
</dbReference>
<dbReference type="RefSeq" id="WP_112055102.1">
    <property type="nucleotide sequence ID" value="NZ_QLSX01000006.1"/>
</dbReference>
<evidence type="ECO:0000259" key="2">
    <source>
        <dbReference type="Pfam" id="PF02481"/>
    </source>
</evidence>
<dbReference type="NCBIfam" id="TIGR00732">
    <property type="entry name" value="dprA"/>
    <property type="match status" value="1"/>
</dbReference>
<dbReference type="Proteomes" id="UP000249700">
    <property type="component" value="Unassembled WGS sequence"/>
</dbReference>
<feature type="domain" description="Smf/DprA SLOG" evidence="2">
    <location>
        <begin position="82"/>
        <end position="290"/>
    </location>
</feature>
<dbReference type="Gene3D" id="1.10.10.10">
    <property type="entry name" value="Winged helix-like DNA-binding domain superfamily/Winged helix DNA-binding domain"/>
    <property type="match status" value="1"/>
</dbReference>
<dbReference type="InterPro" id="IPR057666">
    <property type="entry name" value="DrpA_SLOG"/>
</dbReference>
<organism evidence="4 5">
    <name type="scientific">Onishia taeanensis</name>
    <dbReference type="NCBI Taxonomy" id="284577"/>
    <lineage>
        <taxon>Bacteria</taxon>
        <taxon>Pseudomonadati</taxon>
        <taxon>Pseudomonadota</taxon>
        <taxon>Gammaproteobacteria</taxon>
        <taxon>Oceanospirillales</taxon>
        <taxon>Halomonadaceae</taxon>
        <taxon>Onishia</taxon>
    </lineage>
</organism>
<dbReference type="Pfam" id="PF02481">
    <property type="entry name" value="DNA_processg_A"/>
    <property type="match status" value="1"/>
</dbReference>
<accession>A0A328XYI3</accession>
<dbReference type="PANTHER" id="PTHR43022:SF1">
    <property type="entry name" value="PROTEIN SMF"/>
    <property type="match status" value="1"/>
</dbReference>
<dbReference type="AlphaFoldDB" id="A0A328XYI3"/>
<proteinExistence type="inferred from homology"/>
<evidence type="ECO:0000313" key="4">
    <source>
        <dbReference type="EMBL" id="RAR60927.1"/>
    </source>
</evidence>
<protein>
    <submittedName>
        <fullName evidence="4">DNA processing protein</fullName>
    </submittedName>
</protein>
<dbReference type="GO" id="GO:0009294">
    <property type="term" value="P:DNA-mediated transformation"/>
    <property type="evidence" value="ECO:0007669"/>
    <property type="project" value="InterPro"/>
</dbReference>
<dbReference type="SUPFAM" id="SSF102405">
    <property type="entry name" value="MCP/YpsA-like"/>
    <property type="match status" value="1"/>
</dbReference>
<dbReference type="Pfam" id="PF17782">
    <property type="entry name" value="WHD_DprA"/>
    <property type="match status" value="1"/>
</dbReference>
<comment type="caution">
    <text evidence="4">The sequence shown here is derived from an EMBL/GenBank/DDBJ whole genome shotgun (WGS) entry which is preliminary data.</text>
</comment>
<dbReference type="InterPro" id="IPR036388">
    <property type="entry name" value="WH-like_DNA-bd_sf"/>
</dbReference>
<evidence type="ECO:0000259" key="3">
    <source>
        <dbReference type="Pfam" id="PF17782"/>
    </source>
</evidence>
<dbReference type="OrthoDB" id="9785707at2"/>
<evidence type="ECO:0000256" key="1">
    <source>
        <dbReference type="ARBA" id="ARBA00006525"/>
    </source>
</evidence>
<sequence>MTAKDWLVLSLLPGLGPRRIQTLRERAPECLESWPEGWLALLPRPAATALRLWLDHPDRSPLAPAVDALDGWLAASVHHALLHPGHSCWPALLDELPDPPAVLWACGDLAALTPPALAIVGSRRPTRDGLESAAAFGRDLAGQGYATVSGMALGIDGAAQRAALDAGGASVAVLGCGVDVVYPPRHEALHRRLQGEGGLLLSEHPPGTRARPAFFPRRNRIVTGLSLGVLVVEAAEKSGSLVSARLAMEQNREVFALPGSIHNPQARGCLGLIRQGATLVTGIEDILEELPPWAGAAAIGSIDAPARTRQVTHVPAASDAGPQDPLLELLSERPTPLDVLVELTGQDVGHCQRRLLELEIEGLATQAVGGWVRLSGRLL</sequence>
<gene>
    <name evidence="4" type="ORF">BCL93_106132</name>
</gene>
<dbReference type="Gene3D" id="3.40.50.450">
    <property type="match status" value="1"/>
</dbReference>
<dbReference type="EMBL" id="QLSX01000006">
    <property type="protein sequence ID" value="RAR60927.1"/>
    <property type="molecule type" value="Genomic_DNA"/>
</dbReference>
<name>A0A328XYI3_9GAMM</name>
<feature type="domain" description="DprA winged helix" evidence="3">
    <location>
        <begin position="315"/>
        <end position="370"/>
    </location>
</feature>
<dbReference type="PANTHER" id="PTHR43022">
    <property type="entry name" value="PROTEIN SMF"/>
    <property type="match status" value="1"/>
</dbReference>
<comment type="similarity">
    <text evidence="1">Belongs to the DprA/Smf family.</text>
</comment>
<evidence type="ECO:0000313" key="5">
    <source>
        <dbReference type="Proteomes" id="UP000249700"/>
    </source>
</evidence>
<reference evidence="4 5" key="1">
    <citation type="submission" date="2018-06" db="EMBL/GenBank/DDBJ databases">
        <title>Comparative analysis of microorganisms from saline springs in Andes Mountain Range, Colombia.</title>
        <authorList>
            <person name="Rubin E."/>
        </authorList>
    </citation>
    <scope>NUCLEOTIDE SEQUENCE [LARGE SCALE GENOMIC DNA]</scope>
    <source>
        <strain evidence="4 5">USBA-857</strain>
    </source>
</reference>